<dbReference type="Proteomes" id="UP001193748">
    <property type="component" value="Unassembled WGS sequence"/>
</dbReference>
<evidence type="ECO:0000313" key="2">
    <source>
        <dbReference type="Proteomes" id="UP001193748"/>
    </source>
</evidence>
<dbReference type="RefSeq" id="WP_173710331.1">
    <property type="nucleotide sequence ID" value="NZ_JABSWW010000001.1"/>
</dbReference>
<evidence type="ECO:0008006" key="3">
    <source>
        <dbReference type="Google" id="ProtNLM"/>
    </source>
</evidence>
<comment type="caution">
    <text evidence="1">The sequence shown here is derived from an EMBL/GenBank/DDBJ whole genome shotgun (WGS) entry which is preliminary data.</text>
</comment>
<reference evidence="1" key="1">
    <citation type="submission" date="2020-05" db="EMBL/GenBank/DDBJ databases">
        <authorList>
            <person name="Brown S."/>
            <person name="Huntemann M."/>
            <person name="Clum A."/>
            <person name="Spunde A."/>
            <person name="Palaniappan K."/>
            <person name="Ritter S."/>
            <person name="Mikhailova N."/>
            <person name="Chen I.-M."/>
            <person name="Stamatis D."/>
            <person name="Reddy T."/>
            <person name="O'Malley R."/>
            <person name="Daum C."/>
            <person name="Shapiro N."/>
            <person name="Ivanova N."/>
            <person name="Kyrpides N."/>
            <person name="Woyke T."/>
        </authorList>
    </citation>
    <scope>NUCLEOTIDE SEQUENCE</scope>
    <source>
        <strain evidence="1">DJ080</strain>
    </source>
</reference>
<protein>
    <recommendedName>
        <fullName evidence="3">Peptidase M4 C-terminal domain-containing protein</fullName>
    </recommendedName>
</protein>
<dbReference type="SUPFAM" id="SSF55486">
    <property type="entry name" value="Metalloproteases ('zincins'), catalytic domain"/>
    <property type="match status" value="1"/>
</dbReference>
<dbReference type="EMBL" id="JABSWW010000001">
    <property type="protein sequence ID" value="NRT87280.1"/>
    <property type="molecule type" value="Genomic_DNA"/>
</dbReference>
<proteinExistence type="predicted"/>
<reference evidence="1" key="2">
    <citation type="journal article" date="2022" name="Nat. Biotechnol.">
        <title>Carbon-negative production of acetone and isopropanol by gas fermentation at industrial pilot scale.</title>
        <authorList>
            <person name="Liew F.E."/>
            <person name="Nogle R."/>
            <person name="Abdalla T."/>
            <person name="Rasor B.J."/>
            <person name="Canter C."/>
            <person name="Jensen R.O."/>
            <person name="Wang L."/>
            <person name="Strutz J."/>
            <person name="Chirania P."/>
            <person name="De Tissera S."/>
            <person name="Mueller A.P."/>
            <person name="Ruan Z."/>
            <person name="Gao A."/>
            <person name="Tran L."/>
            <person name="Engle N.L."/>
            <person name="Bromley J.C."/>
            <person name="Daniell J."/>
            <person name="Conrado R."/>
            <person name="Tschaplinski T.J."/>
            <person name="Giannone R.J."/>
            <person name="Hettich R.L."/>
            <person name="Karim A.S."/>
            <person name="Simpson S.D."/>
            <person name="Brown S.D."/>
            <person name="Leang C."/>
            <person name="Jewett M.C."/>
            <person name="Kopke M."/>
        </authorList>
    </citation>
    <scope>NUCLEOTIDE SEQUENCE</scope>
    <source>
        <strain evidence="1">DJ080</strain>
    </source>
</reference>
<accession>A0AAX0AW34</accession>
<gene>
    <name evidence="1" type="ORF">B0H41_000959</name>
</gene>
<name>A0AAX0AW34_CLOBE</name>
<dbReference type="AlphaFoldDB" id="A0AAX0AW34"/>
<evidence type="ECO:0000313" key="1">
    <source>
        <dbReference type="EMBL" id="NRT87280.1"/>
    </source>
</evidence>
<sequence>MSKFLDEKARESGTRFLIYPQNKNLIGFEKPEVVYINLVPGSIKAGPEDDKMYVVDAKNKHEYMYEFEGPPYKGPRFPAVEPDKEGHFDYIDPSSREFSSTIMYATVRRVLEIWEDYFGHSIEWYFREKFPRLELIPRVEWDNAHSGYGFVEFGFGRTLDNRHIDHDNPYCENFDVLAHEIGHTIKNSIIGIPNKNEYTPEYSGHHEAFGDLVAIVSVLHFDSVVDHILNNTKGNLFSVNELSRMGELSQSREIRMAFNDKKMSDVGAEEHDLSEPFTGGAFDILVEIFERNLIERVLISEDLGKRSYHAKGENELKNIQNEFEEHYRGKENEFKEALLDARDYFGKLMAKAWSNITPNKLTYGKVLNNIIKADQELSGGKYKETILDCFDWREIMPSSDNSRTLLSTHIVDELNEENELVLV</sequence>
<organism evidence="1 2">
    <name type="scientific">Clostridium beijerinckii</name>
    <name type="common">Clostridium MP</name>
    <dbReference type="NCBI Taxonomy" id="1520"/>
    <lineage>
        <taxon>Bacteria</taxon>
        <taxon>Bacillati</taxon>
        <taxon>Bacillota</taxon>
        <taxon>Clostridia</taxon>
        <taxon>Eubacteriales</taxon>
        <taxon>Clostridiaceae</taxon>
        <taxon>Clostridium</taxon>
    </lineage>
</organism>